<dbReference type="eggNOG" id="ENOG5033971">
    <property type="taxonomic scope" value="Bacteria"/>
</dbReference>
<dbReference type="KEGG" id="eac:EAL2_808p06450"/>
<dbReference type="RefSeq" id="WP_025436989.1">
    <property type="nucleotide sequence ID" value="NZ_CP007453.1"/>
</dbReference>
<accession>W8TKA5</accession>
<evidence type="ECO:0000313" key="1">
    <source>
        <dbReference type="EMBL" id="AHM58148.1"/>
    </source>
</evidence>
<name>W8TKA5_PEPAC</name>
<organism evidence="1 2">
    <name type="scientific">Peptoclostridium acidaminophilum DSM 3953</name>
    <dbReference type="NCBI Taxonomy" id="1286171"/>
    <lineage>
        <taxon>Bacteria</taxon>
        <taxon>Bacillati</taxon>
        <taxon>Bacillota</taxon>
        <taxon>Clostridia</taxon>
        <taxon>Peptostreptococcales</taxon>
        <taxon>Peptoclostridiaceae</taxon>
        <taxon>Peptoclostridium</taxon>
    </lineage>
</organism>
<dbReference type="Proteomes" id="UP000019591">
    <property type="component" value="Plasmid EAL2_808p"/>
</dbReference>
<dbReference type="PATRIC" id="fig|1286171.3.peg.2829"/>
<geneLocation type="plasmid" evidence="1 2">
    <name>EAL2_808p</name>
</geneLocation>
<gene>
    <name evidence="1" type="ORF">EAL2_808p06450</name>
</gene>
<reference evidence="1 2" key="1">
    <citation type="journal article" date="2014" name="Genome Announc.">
        <title>Complete Genome Sequence of Amino Acid-Utilizing Eubacterium acidaminophilum al-2 (DSM 3953).</title>
        <authorList>
            <person name="Poehlein A."/>
            <person name="Andreesen J.R."/>
            <person name="Daniel R."/>
        </authorList>
    </citation>
    <scope>NUCLEOTIDE SEQUENCE [LARGE SCALE GENOMIC DNA]</scope>
    <source>
        <strain evidence="1 2">DSM 3953</strain>
        <plasmid evidence="2">Plasmid EAL2_808p</plasmid>
    </source>
</reference>
<dbReference type="EMBL" id="CP007453">
    <property type="protein sequence ID" value="AHM58148.1"/>
    <property type="molecule type" value="Genomic_DNA"/>
</dbReference>
<dbReference type="OrthoDB" id="1707934at2"/>
<proteinExistence type="predicted"/>
<protein>
    <submittedName>
        <fullName evidence="1">Uncharacterized protein</fullName>
    </submittedName>
</protein>
<keyword evidence="2" id="KW-1185">Reference proteome</keyword>
<sequence>MENSKLFELMEKMYGEMQAMSARLESEIHEIKANMATKQDIARLEDKMDDNDKALYDGYTQTYEGICEVRENLEILTDRVENQEIKLQILKAVK</sequence>
<dbReference type="AlphaFoldDB" id="W8TKA5"/>
<evidence type="ECO:0000313" key="2">
    <source>
        <dbReference type="Proteomes" id="UP000019591"/>
    </source>
</evidence>
<keyword evidence="1" id="KW-0614">Plasmid</keyword>
<dbReference type="HOGENOM" id="CLU_2381808_0_0_9"/>